<name>A0A518V465_BRELA</name>
<dbReference type="Pfam" id="PF17475">
    <property type="entry name" value="Binary_toxB_2"/>
    <property type="match status" value="1"/>
</dbReference>
<feature type="compositionally biased region" description="Low complexity" evidence="1">
    <location>
        <begin position="313"/>
        <end position="326"/>
    </location>
</feature>
<dbReference type="Proteomes" id="UP000319432">
    <property type="component" value="Chromosome"/>
</dbReference>
<evidence type="ECO:0000259" key="3">
    <source>
        <dbReference type="Pfam" id="PF17475"/>
    </source>
</evidence>
<dbReference type="Gene3D" id="2.80.10.50">
    <property type="match status" value="1"/>
</dbReference>
<feature type="domain" description="Protective antigen Ca-binding" evidence="2">
    <location>
        <begin position="173"/>
        <end position="248"/>
    </location>
</feature>
<proteinExistence type="predicted"/>
<dbReference type="SUPFAM" id="SSF50370">
    <property type="entry name" value="Ricin B-like lectins"/>
    <property type="match status" value="1"/>
</dbReference>
<evidence type="ECO:0000313" key="6">
    <source>
        <dbReference type="Proteomes" id="UP000319432"/>
    </source>
</evidence>
<dbReference type="InterPro" id="IPR035331">
    <property type="entry name" value="Binary_toxB_3"/>
</dbReference>
<feature type="region of interest" description="Disordered" evidence="1">
    <location>
        <begin position="269"/>
        <end position="288"/>
    </location>
</feature>
<evidence type="ECO:0000259" key="4">
    <source>
        <dbReference type="Pfam" id="PF17476"/>
    </source>
</evidence>
<dbReference type="Gene3D" id="2.60.120.240">
    <property type="entry name" value="Protective antigen, heptamerisation domain"/>
    <property type="match status" value="1"/>
</dbReference>
<dbReference type="Gene3D" id="3.10.20.110">
    <property type="match status" value="1"/>
</dbReference>
<dbReference type="AlphaFoldDB" id="A0A518V465"/>
<dbReference type="InterPro" id="IPR027439">
    <property type="entry name" value="PA_heptamer_dom"/>
</dbReference>
<reference evidence="5 6" key="1">
    <citation type="submission" date="2018-11" db="EMBL/GenBank/DDBJ databases">
        <title>Phylogenetic determinants of toxin gene distribution in genomes of Brevibacillus laterosporus.</title>
        <authorList>
            <person name="Glare T.R."/>
            <person name="Durrant A."/>
            <person name="Berry C."/>
            <person name="Palma L."/>
            <person name="Ormskirk M."/>
            <person name="Cox M.O."/>
        </authorList>
    </citation>
    <scope>NUCLEOTIDE SEQUENCE [LARGE SCALE GENOMIC DNA]</scope>
    <source>
        <strain evidence="5 6">1821L</strain>
    </source>
</reference>
<dbReference type="Pfam" id="PF03495">
    <property type="entry name" value="Binary_toxB"/>
    <property type="match status" value="1"/>
</dbReference>
<dbReference type="SUPFAM" id="SSF56988">
    <property type="entry name" value="Anthrax protective antigen"/>
    <property type="match status" value="1"/>
</dbReference>
<evidence type="ECO:0000256" key="1">
    <source>
        <dbReference type="SAM" id="MobiDB-lite"/>
    </source>
</evidence>
<accession>A0A518V465</accession>
<dbReference type="InterPro" id="IPR003896">
    <property type="entry name" value="Bacterial_exotoxin_B"/>
</dbReference>
<protein>
    <submittedName>
        <fullName evidence="5">Peptidase</fullName>
    </submittedName>
</protein>
<dbReference type="GO" id="GO:0051260">
    <property type="term" value="P:protein homooligomerization"/>
    <property type="evidence" value="ECO:0007669"/>
    <property type="project" value="InterPro"/>
</dbReference>
<dbReference type="InterPro" id="IPR035088">
    <property type="entry name" value="PA_Ca-bd"/>
</dbReference>
<sequence length="860" mass="97299">MKKNGVKKEEEQGTLKAVGQFFYGENFNEPAFVVARGMNGFKVDKKTLHDIGLQKKVQSVRWMANFTPKKSGAYQFTIHPNLFTHILIDGENAKEQEVQLEAGKRYKFMVAYFENPMLEQEELFQLDVHYTFNQQEKKEIEAETFSIPEIASFEAFSKEAMPINMQDEEPMLDTDNDGIYDEWEVNGYTVINHVVYPWKAEYAAQGYKKYVSNPNESHTAGDPYSDLEKASGALDRTIKKVAWDPLVAAYPSITVGMEELVLSDNKEVSSTAGRSVSRSTSSSASTSNTLGLDVNVGVSLFTGVSASVTGHYSHTSTHTVDSTDTSGQDWHQQLGLNTGQTAYMNANVRYYNTGTAPVYNLVPTTNLVLGKETIATVTGQLNQKALSLAPDQTYPKKHLHGLTLNTLDQFSTTPISLNINQLDRLEAGEKLKLETTQFQGAFARRDPAGGQVVMEENEWADYMPQIENVTAGILINIDGRRVIERRIAAKDPDNPNDRTPELTLKEALEKSVGMVYNETDKNFYFADEETDEEHILSSNLVHFVYDKRTEQVIKAEQKRKKSEDIYHMIIRPGMNIQIDVPVLYDDFGKNSARWSGGAYDSSNGLNNSRCYRIEDSVTFKNFNLQDKSIYLIMMDVKGSSDGDVSIDIKGVGEGGEKQIGKFQVSQVYKKQIVMLEAFEVIEKSLELTIYNDSNGSVYIDNFSIVRVGRGIDNLKEENADYAKEYENKKIKFPLIDLLRYITNSEDKAVINIVNQNLQQEFMLGYNPIKGAFYIYDFKDTNNPKVLTWDTKTSELIFTKYQGTLHQLWFFRKGDKGFNIISCADRSFGLDFNYENPADKTSIKIEKLDESKSTQYFLIAK</sequence>
<feature type="region of interest" description="Disordered" evidence="1">
    <location>
        <begin position="312"/>
        <end position="332"/>
    </location>
</feature>
<dbReference type="GO" id="GO:0005576">
    <property type="term" value="C:extracellular region"/>
    <property type="evidence" value="ECO:0007669"/>
    <property type="project" value="InterPro"/>
</dbReference>
<dbReference type="Gene3D" id="3.90.182.10">
    <property type="entry name" value="Toxin - Anthrax Protective Antigen,domain 1"/>
    <property type="match status" value="1"/>
</dbReference>
<evidence type="ECO:0000259" key="2">
    <source>
        <dbReference type="Pfam" id="PF03495"/>
    </source>
</evidence>
<keyword evidence="6" id="KW-1185">Reference proteome</keyword>
<feature type="domain" description="Protective antigen heptamerisation" evidence="3">
    <location>
        <begin position="251"/>
        <end position="453"/>
    </location>
</feature>
<dbReference type="OrthoDB" id="2943142at2"/>
<dbReference type="InterPro" id="IPR037149">
    <property type="entry name" value="PA_heptamer_dom_sf"/>
</dbReference>
<dbReference type="PRINTS" id="PR01391">
    <property type="entry name" value="BINARYTOXINB"/>
</dbReference>
<dbReference type="InterPro" id="IPR035992">
    <property type="entry name" value="Ricin_B-like_lectins"/>
</dbReference>
<evidence type="ECO:0000313" key="5">
    <source>
        <dbReference type="EMBL" id="QDX91765.1"/>
    </source>
</evidence>
<organism evidence="5 6">
    <name type="scientific">Brevibacillus laterosporus</name>
    <name type="common">Bacillus laterosporus</name>
    <dbReference type="NCBI Taxonomy" id="1465"/>
    <lineage>
        <taxon>Bacteria</taxon>
        <taxon>Bacillati</taxon>
        <taxon>Bacillota</taxon>
        <taxon>Bacilli</taxon>
        <taxon>Bacillales</taxon>
        <taxon>Paenibacillaceae</taxon>
        <taxon>Brevibacillus</taxon>
    </lineage>
</organism>
<gene>
    <name evidence="5" type="ORF">EEL30_04910</name>
</gene>
<dbReference type="Pfam" id="PF17476">
    <property type="entry name" value="Binary_toxB_3"/>
    <property type="match status" value="1"/>
</dbReference>
<feature type="compositionally biased region" description="Low complexity" evidence="1">
    <location>
        <begin position="269"/>
        <end position="287"/>
    </location>
</feature>
<dbReference type="EMBL" id="CP033464">
    <property type="protein sequence ID" value="QDX91765.1"/>
    <property type="molecule type" value="Genomic_DNA"/>
</dbReference>
<feature type="domain" description="Clostridial binary toxin B/anthrax toxin PA" evidence="4">
    <location>
        <begin position="462"/>
        <end position="572"/>
    </location>
</feature>